<feature type="domain" description="C2H2-type" evidence="7">
    <location>
        <begin position="524"/>
        <end position="552"/>
    </location>
</feature>
<feature type="domain" description="C2H2-type" evidence="7">
    <location>
        <begin position="466"/>
        <end position="489"/>
    </location>
</feature>
<dbReference type="PROSITE" id="PS00028">
    <property type="entry name" value="ZINC_FINGER_C2H2_1"/>
    <property type="match status" value="6"/>
</dbReference>
<dbReference type="STRING" id="135651.G0NCE4"/>
<evidence type="ECO:0000256" key="3">
    <source>
        <dbReference type="ARBA" id="ARBA00022771"/>
    </source>
</evidence>
<dbReference type="PANTHER" id="PTHR24379">
    <property type="entry name" value="KRAB AND ZINC FINGER DOMAIN-CONTAINING"/>
    <property type="match status" value="1"/>
</dbReference>
<dbReference type="PANTHER" id="PTHR24379:SF121">
    <property type="entry name" value="C2H2-TYPE DOMAIN-CONTAINING PROTEIN"/>
    <property type="match status" value="1"/>
</dbReference>
<dbReference type="eggNOG" id="KOG3608">
    <property type="taxonomic scope" value="Eukaryota"/>
</dbReference>
<dbReference type="PROSITE" id="PS50157">
    <property type="entry name" value="ZINC_FINGER_C2H2_2"/>
    <property type="match status" value="6"/>
</dbReference>
<evidence type="ECO:0000313" key="8">
    <source>
        <dbReference type="EMBL" id="EGT57511.1"/>
    </source>
</evidence>
<sequence length="600" mass="69477">MSFTDLKPVRFDYHEPYQPSQPQPPYYNPYNETHGYQPPPPIHHNGNGMHHNGNGVQHHNGNGMPHNGNIVHPQHHHQHPHHHVSHPHHQHQHPYRPAPPPHSHHQAPPPPLIQHLHYMVDSQDSDSQDSIDSTFRPQVKAGSMRFATKGVKPEPQYNSDEESLSEEVQNHWMPMTWVERSSDDPQQFNFVCLWGQCVHPTSSKQEFEEHLFNHIPSVEETIQNKLYPDETVQCMVRGCGKQLQSIFELNRHVSMHVFQADCQQKGSEALIEKDDYVGIESCGFDPYTNIEYEGMVLTCQWMDCGSQFNTLTDMFDHVGAHVDEVDRDMDRVEQDFPNGDRKIVYQCKWTGCKQVAESKSHLRRHTRHHSGEKALACPFCARFFSRRDKLYDHCVRRTILMTDPDIEDPYVCKLCQKRFGTERALCLHVTRHLMSSTCPLCSLSLGSRAEIHRHLMMRHSRRSKDFKCGTCSKLFFTESEMNRHAIYHTDVMYSCKHCPEKFKWKKQLLKHMKEHDENYNPTPYTCHICERAYTTGFALGRHLARQHKLQIPHGFSRFTYKKCADGLMRLQTKKLFRSDAGPDGGGGDQDSVASGAATPY</sequence>
<keyword evidence="1" id="KW-0479">Metal-binding</keyword>
<feature type="domain" description="C2H2-type" evidence="7">
    <location>
        <begin position="410"/>
        <end position="437"/>
    </location>
</feature>
<protein>
    <recommendedName>
        <fullName evidence="7">C2H2-type domain-containing protein</fullName>
    </recommendedName>
</protein>
<keyword evidence="2" id="KW-0677">Repeat</keyword>
<dbReference type="InParanoid" id="G0NCE4"/>
<dbReference type="Proteomes" id="UP000008068">
    <property type="component" value="Unassembled WGS sequence"/>
</dbReference>
<accession>G0NCE4</accession>
<evidence type="ECO:0000313" key="9">
    <source>
        <dbReference type="Proteomes" id="UP000008068"/>
    </source>
</evidence>
<dbReference type="GO" id="GO:0008270">
    <property type="term" value="F:zinc ion binding"/>
    <property type="evidence" value="ECO:0007669"/>
    <property type="project" value="UniProtKB-KW"/>
</dbReference>
<proteinExistence type="predicted"/>
<dbReference type="EMBL" id="GL379862">
    <property type="protein sequence ID" value="EGT57511.1"/>
    <property type="molecule type" value="Genomic_DNA"/>
</dbReference>
<evidence type="ECO:0000256" key="5">
    <source>
        <dbReference type="PROSITE-ProRule" id="PRU00042"/>
    </source>
</evidence>
<feature type="domain" description="C2H2-type" evidence="7">
    <location>
        <begin position="493"/>
        <end position="520"/>
    </location>
</feature>
<evidence type="ECO:0000256" key="2">
    <source>
        <dbReference type="ARBA" id="ARBA00022737"/>
    </source>
</evidence>
<keyword evidence="4" id="KW-0862">Zinc</keyword>
<feature type="compositionally biased region" description="Basic residues" evidence="6">
    <location>
        <begin position="73"/>
        <end position="94"/>
    </location>
</feature>
<organism evidence="9">
    <name type="scientific">Caenorhabditis brenneri</name>
    <name type="common">Nematode worm</name>
    <dbReference type="NCBI Taxonomy" id="135651"/>
    <lineage>
        <taxon>Eukaryota</taxon>
        <taxon>Metazoa</taxon>
        <taxon>Ecdysozoa</taxon>
        <taxon>Nematoda</taxon>
        <taxon>Chromadorea</taxon>
        <taxon>Rhabditida</taxon>
        <taxon>Rhabditina</taxon>
        <taxon>Rhabditomorpha</taxon>
        <taxon>Rhabditoidea</taxon>
        <taxon>Rhabditidae</taxon>
        <taxon>Peloderinae</taxon>
        <taxon>Caenorhabditis</taxon>
    </lineage>
</organism>
<dbReference type="OMA" id="HANRHIN"/>
<dbReference type="FunCoup" id="G0NCE4">
    <property type="interactions" value="2915"/>
</dbReference>
<dbReference type="InterPro" id="IPR013087">
    <property type="entry name" value="Znf_C2H2_type"/>
</dbReference>
<feature type="region of interest" description="Disordered" evidence="6">
    <location>
        <begin position="578"/>
        <end position="600"/>
    </location>
</feature>
<dbReference type="InterPro" id="IPR036236">
    <property type="entry name" value="Znf_C2H2_sf"/>
</dbReference>
<evidence type="ECO:0000256" key="1">
    <source>
        <dbReference type="ARBA" id="ARBA00022723"/>
    </source>
</evidence>
<feature type="compositionally biased region" description="Pro residues" evidence="6">
    <location>
        <begin position="96"/>
        <end position="111"/>
    </location>
</feature>
<gene>
    <name evidence="8" type="ORF">CAEBREN_14640</name>
</gene>
<keyword evidence="9" id="KW-1185">Reference proteome</keyword>
<feature type="region of interest" description="Disordered" evidence="6">
    <location>
        <begin position="71"/>
        <end position="111"/>
    </location>
</feature>
<evidence type="ECO:0000259" key="7">
    <source>
        <dbReference type="PROSITE" id="PS50157"/>
    </source>
</evidence>
<dbReference type="HOGENOM" id="CLU_473472_0_0_1"/>
<feature type="domain" description="C2H2-type" evidence="7">
    <location>
        <begin position="297"/>
        <end position="326"/>
    </location>
</feature>
<dbReference type="Gene3D" id="3.30.160.60">
    <property type="entry name" value="Classic Zinc Finger"/>
    <property type="match status" value="4"/>
</dbReference>
<name>G0NCE4_CAEBE</name>
<evidence type="ECO:0000256" key="6">
    <source>
        <dbReference type="SAM" id="MobiDB-lite"/>
    </source>
</evidence>
<dbReference type="SMART" id="SM00355">
    <property type="entry name" value="ZnF_C2H2"/>
    <property type="match status" value="10"/>
</dbReference>
<evidence type="ECO:0000256" key="4">
    <source>
        <dbReference type="ARBA" id="ARBA00022833"/>
    </source>
</evidence>
<keyword evidence="3 5" id="KW-0863">Zinc-finger</keyword>
<reference evidence="9" key="1">
    <citation type="submission" date="2011-07" db="EMBL/GenBank/DDBJ databases">
        <authorList>
            <consortium name="Caenorhabditis brenneri Sequencing and Analysis Consortium"/>
            <person name="Wilson R.K."/>
        </authorList>
    </citation>
    <scope>NUCLEOTIDE SEQUENCE [LARGE SCALE GENOMIC DNA]</scope>
    <source>
        <strain evidence="9">PB2801</strain>
    </source>
</reference>
<dbReference type="OrthoDB" id="10039931at2759"/>
<feature type="domain" description="C2H2-type" evidence="7">
    <location>
        <begin position="345"/>
        <end position="374"/>
    </location>
</feature>
<feature type="region of interest" description="Disordered" evidence="6">
    <location>
        <begin position="1"/>
        <end position="25"/>
    </location>
</feature>
<dbReference type="AlphaFoldDB" id="G0NCE4"/>
<dbReference type="SUPFAM" id="SSF57667">
    <property type="entry name" value="beta-beta-alpha zinc fingers"/>
    <property type="match status" value="3"/>
</dbReference>